<evidence type="ECO:0000256" key="7">
    <source>
        <dbReference type="ARBA" id="ARBA00022806"/>
    </source>
</evidence>
<dbReference type="Gene3D" id="3.40.50.300">
    <property type="entry name" value="P-loop containing nucleotide triphosphate hydrolases"/>
    <property type="match status" value="2"/>
</dbReference>
<keyword evidence="6 11" id="KW-0378">Hydrolase</keyword>
<dbReference type="Pfam" id="PF00270">
    <property type="entry name" value="DEAD"/>
    <property type="match status" value="1"/>
</dbReference>
<keyword evidence="9" id="KW-0051">Antiviral defense</keyword>
<dbReference type="RefSeq" id="WP_277104250.1">
    <property type="nucleotide sequence ID" value="NZ_BAAAJS010000013.1"/>
</dbReference>
<dbReference type="InterPro" id="IPR006474">
    <property type="entry name" value="Helicase_Cas3_CRISPR-ass_core"/>
</dbReference>
<dbReference type="PANTHER" id="PTHR47963:SF9">
    <property type="entry name" value="CRISPR-ASSOCIATED ENDONUCLEASE_HELICASE CAS3"/>
    <property type="match status" value="1"/>
</dbReference>
<dbReference type="InterPro" id="IPR050547">
    <property type="entry name" value="DEAD_box_RNA_helicases"/>
</dbReference>
<dbReference type="GO" id="GO:0016787">
    <property type="term" value="F:hydrolase activity"/>
    <property type="evidence" value="ECO:0007669"/>
    <property type="project" value="UniProtKB-KW"/>
</dbReference>
<keyword evidence="7" id="KW-0347">Helicase</keyword>
<keyword evidence="12" id="KW-1185">Reference proteome</keyword>
<dbReference type="Pfam" id="PF18019">
    <property type="entry name" value="Cas3_HD"/>
    <property type="match status" value="1"/>
</dbReference>
<protein>
    <submittedName>
        <fullName evidence="11">CRISPR-associated endonuclease/helicase Cas3</fullName>
        <ecNumber evidence="11">3.1.-.-</ecNumber>
        <ecNumber evidence="11">3.6.4.-</ecNumber>
    </submittedName>
</protein>
<evidence type="ECO:0000256" key="9">
    <source>
        <dbReference type="ARBA" id="ARBA00023118"/>
    </source>
</evidence>
<dbReference type="PANTHER" id="PTHR47963">
    <property type="entry name" value="DEAD-BOX ATP-DEPENDENT RNA HELICASE 47, MITOCHONDRIAL"/>
    <property type="match status" value="1"/>
</dbReference>
<dbReference type="Pfam" id="PF18395">
    <property type="entry name" value="Cas3_C"/>
    <property type="match status" value="1"/>
</dbReference>
<comment type="caution">
    <text evidence="11">The sequence shown here is derived from an EMBL/GenBank/DDBJ whole genome shotgun (WGS) entry which is preliminary data.</text>
</comment>
<proteinExistence type="inferred from homology"/>
<dbReference type="EC" id="3.6.4.-" evidence="11"/>
<feature type="domain" description="HD Cas3-type" evidence="10">
    <location>
        <begin position="26"/>
        <end position="228"/>
    </location>
</feature>
<keyword evidence="11" id="KW-0255">Endonuclease</keyword>
<dbReference type="InterPro" id="IPR038257">
    <property type="entry name" value="CRISPR-assoc_Cas3_HD_sf"/>
</dbReference>
<dbReference type="EC" id="3.1.-.-" evidence="11"/>
<organism evidence="11 12">
    <name type="scientific">Corynebacterium felinum</name>
    <dbReference type="NCBI Taxonomy" id="131318"/>
    <lineage>
        <taxon>Bacteria</taxon>
        <taxon>Bacillati</taxon>
        <taxon>Actinomycetota</taxon>
        <taxon>Actinomycetes</taxon>
        <taxon>Mycobacteriales</taxon>
        <taxon>Corynebacteriaceae</taxon>
        <taxon>Corynebacterium</taxon>
    </lineage>
</organism>
<dbReference type="GO" id="GO:0004519">
    <property type="term" value="F:endonuclease activity"/>
    <property type="evidence" value="ECO:0007669"/>
    <property type="project" value="UniProtKB-KW"/>
</dbReference>
<keyword evidence="8" id="KW-0067">ATP-binding</keyword>
<dbReference type="NCBIfam" id="TIGR01587">
    <property type="entry name" value="cas3_core"/>
    <property type="match status" value="1"/>
</dbReference>
<evidence type="ECO:0000256" key="4">
    <source>
        <dbReference type="ARBA" id="ARBA00022723"/>
    </source>
</evidence>
<reference evidence="11 12" key="1">
    <citation type="submission" date="2023-07" db="EMBL/GenBank/DDBJ databases">
        <title>Sequencing the genomes of 1000 actinobacteria strains.</title>
        <authorList>
            <person name="Klenk H.-P."/>
        </authorList>
    </citation>
    <scope>NUCLEOTIDE SEQUENCE [LARGE SCALE GENOMIC DNA]</scope>
    <source>
        <strain evidence="11 12">DSM 44508</strain>
    </source>
</reference>
<evidence type="ECO:0000256" key="5">
    <source>
        <dbReference type="ARBA" id="ARBA00022741"/>
    </source>
</evidence>
<comment type="similarity">
    <text evidence="1">In the N-terminal section; belongs to the CRISPR-associated nuclease Cas3-HD family.</text>
</comment>
<dbReference type="SMART" id="SM00487">
    <property type="entry name" value="DEXDc"/>
    <property type="match status" value="1"/>
</dbReference>
<evidence type="ECO:0000256" key="8">
    <source>
        <dbReference type="ARBA" id="ARBA00022840"/>
    </source>
</evidence>
<keyword evidence="4" id="KW-0479">Metal-binding</keyword>
<sequence>MSRLESLQPPLPTEVHKGAWAKFDFQTDECLSLTRHLDDAACTASFLWDTWVPPHTKLLIARELNGNQHLAKKVVVFLAAGHDIGKHSSAFAAKVPSLKQHMERHGASFVNFNKHEAQSMPHGVVSAASFREWIANRGIPLNKNLSDEIAAIVGGHHGVFPPLAQVVQNPALKRDSRSHWGKDRFHYWDRAALTAQLSHDDYLALSQCAFSAPVQMILCGILIMADWISSNRELFPLTDDRDSNLRAELAFESLKFHEHWNPQEITDLLSLFASSFTLPDEAKPRPVQTTAMEIAHTADEPCLLLIEAPTGEGKTEAALAAAEILASRFSLSGVTIALPTCATSDAMLPRMLAWLSRRLPANSHADTVLSHGKAQFNEHYQSLFKPFKNGYSAIYDSETSTNVTFRPNSWFTGRKTSTLADFTLGTIDQVLFAALRSKHLVLRHLGFANKVIILDEVHAADAYMTVYLERCLTWFGALGVPVVALSATLPPQRRAGLLQAYRRGALSSKSIKYDDEQHASDCAMWSAESGYPLISCVTATTSELKVLAPSGRTQNFLIEYLGFETELLAHRIADEARFGGCIGVVCSTVDRAQSIYKDLLTLLDDDTELVLLHSRFLGFERRRIEKGLVERLGRNSSKRPHKLVVVSTQIIEQSMDIDFDLIFSDIAPIDLIFQRAGRLHRHERPNNERPARHQSARLIIAGCSEPTTDATPRIDNGSAAVYGKSILLRTLSTLLTHGKHVQSPTDVSPLVRATYDPQHEFFRTWTTDGLAADEEAEKIRKDQCERANDYLLPEPDSRPVWSKRKGGTLEAREETRGRAQVRDIEDSLEVILVRKNGTTFEVLPCSPKRAGEEIHFAHGIDDELAKTLAQSTVSLPSWVLRGKQGNQLFDSLEEDVFTADEVAALSRNKWLRGQLFIPLDLNNCANVAGLTIVYRQETGLHVSKNASPEIG</sequence>
<dbReference type="SUPFAM" id="SSF52540">
    <property type="entry name" value="P-loop containing nucleoside triphosphate hydrolases"/>
    <property type="match status" value="1"/>
</dbReference>
<evidence type="ECO:0000313" key="11">
    <source>
        <dbReference type="EMBL" id="MDR7353654.1"/>
    </source>
</evidence>
<dbReference type="PROSITE" id="PS51643">
    <property type="entry name" value="HD_CAS3"/>
    <property type="match status" value="1"/>
</dbReference>
<dbReference type="InterPro" id="IPR011545">
    <property type="entry name" value="DEAD/DEAH_box_helicase_dom"/>
</dbReference>
<dbReference type="Pfam" id="PF22590">
    <property type="entry name" value="Cas3-like_C_2"/>
    <property type="match status" value="1"/>
</dbReference>
<dbReference type="InterPro" id="IPR014001">
    <property type="entry name" value="Helicase_ATP-bd"/>
</dbReference>
<keyword evidence="5" id="KW-0547">Nucleotide-binding</keyword>
<evidence type="ECO:0000259" key="10">
    <source>
        <dbReference type="PROSITE" id="PS51643"/>
    </source>
</evidence>
<gene>
    <name evidence="11" type="ORF">J2S37_000192</name>
</gene>
<dbReference type="Proteomes" id="UP001183619">
    <property type="component" value="Unassembled WGS sequence"/>
</dbReference>
<dbReference type="NCBIfam" id="TIGR01596">
    <property type="entry name" value="cas3_HD"/>
    <property type="match status" value="1"/>
</dbReference>
<evidence type="ECO:0000256" key="6">
    <source>
        <dbReference type="ARBA" id="ARBA00022801"/>
    </source>
</evidence>
<dbReference type="InterPro" id="IPR054712">
    <property type="entry name" value="Cas3-like_dom"/>
</dbReference>
<dbReference type="InterPro" id="IPR027417">
    <property type="entry name" value="P-loop_NTPase"/>
</dbReference>
<name>A0ABU2B6L6_9CORY</name>
<evidence type="ECO:0000256" key="2">
    <source>
        <dbReference type="ARBA" id="ARBA00009046"/>
    </source>
</evidence>
<evidence type="ECO:0000313" key="12">
    <source>
        <dbReference type="Proteomes" id="UP001183619"/>
    </source>
</evidence>
<dbReference type="Gene3D" id="1.10.3210.30">
    <property type="match status" value="1"/>
</dbReference>
<dbReference type="InterPro" id="IPR041372">
    <property type="entry name" value="Cas3_C"/>
</dbReference>
<dbReference type="CDD" id="cd09641">
    <property type="entry name" value="Cas3''_I"/>
    <property type="match status" value="1"/>
</dbReference>
<evidence type="ECO:0000256" key="1">
    <source>
        <dbReference type="ARBA" id="ARBA00006847"/>
    </source>
</evidence>
<evidence type="ECO:0000256" key="3">
    <source>
        <dbReference type="ARBA" id="ARBA00022722"/>
    </source>
</evidence>
<dbReference type="EMBL" id="JAVDYF010000001">
    <property type="protein sequence ID" value="MDR7353654.1"/>
    <property type="molecule type" value="Genomic_DNA"/>
</dbReference>
<comment type="similarity">
    <text evidence="2">In the central section; belongs to the CRISPR-associated helicase Cas3 family.</text>
</comment>
<dbReference type="InterPro" id="IPR006483">
    <property type="entry name" value="CRISPR-assoc_Cas3_HD"/>
</dbReference>
<keyword evidence="3" id="KW-0540">Nuclease</keyword>
<accession>A0ABU2B6L6</accession>